<evidence type="ECO:0000256" key="10">
    <source>
        <dbReference type="SAM" id="MobiDB-lite"/>
    </source>
</evidence>
<proteinExistence type="inferred from homology"/>
<dbReference type="EMBL" id="DTKQ01000054">
    <property type="protein sequence ID" value="HGZ80152.1"/>
    <property type="molecule type" value="Genomic_DNA"/>
</dbReference>
<evidence type="ECO:0000256" key="6">
    <source>
        <dbReference type="ARBA" id="ARBA00022989"/>
    </source>
</evidence>
<evidence type="ECO:0000256" key="5">
    <source>
        <dbReference type="ARBA" id="ARBA00022692"/>
    </source>
</evidence>
<evidence type="ECO:0000256" key="2">
    <source>
        <dbReference type="ARBA" id="ARBA00004651"/>
    </source>
</evidence>
<feature type="transmembrane region" description="Helical" evidence="11">
    <location>
        <begin position="27"/>
        <end position="53"/>
    </location>
</feature>
<evidence type="ECO:0000256" key="9">
    <source>
        <dbReference type="PIRNR" id="PIRNR004862"/>
    </source>
</evidence>
<keyword evidence="4" id="KW-1003">Cell membrane</keyword>
<dbReference type="AlphaFoldDB" id="A0A832IBU1"/>
<dbReference type="InterPro" id="IPR013556">
    <property type="entry name" value="Flag_M-ring_C"/>
</dbReference>
<keyword evidence="14" id="KW-0969">Cilium</keyword>
<dbReference type="InterPro" id="IPR006182">
    <property type="entry name" value="FliF_N_dom"/>
</dbReference>
<dbReference type="InterPro" id="IPR045851">
    <property type="entry name" value="AMP-bd_C_sf"/>
</dbReference>
<evidence type="ECO:0000256" key="3">
    <source>
        <dbReference type="ARBA" id="ARBA00007971"/>
    </source>
</evidence>
<feature type="transmembrane region" description="Helical" evidence="11">
    <location>
        <begin position="440"/>
        <end position="462"/>
    </location>
</feature>
<comment type="function">
    <text evidence="9">The M ring may be actively involved in energy transduction.</text>
</comment>
<keyword evidence="6 11" id="KW-1133">Transmembrane helix</keyword>
<comment type="subcellular location">
    <subcellularLocation>
        <location evidence="1 9">Bacterial flagellum basal body</location>
    </subcellularLocation>
    <subcellularLocation>
        <location evidence="2">Cell membrane</location>
        <topology evidence="2">Multi-pass membrane protein</topology>
    </subcellularLocation>
</comment>
<sequence length="537" mass="60392">MDFLGRLKEFFSKFLDKWKGLPTASKILFGGIVVSIIVVIVIMAIVLAAPGYVPLVSGLTEEQAGYIVQQLDAMGIKYKVEPGRILVSKRYNVYELRMRLASAGILGPMTRGFEILDQQSLGATSFDRQVRYQIALQGELERSIMTISGVKSARVHLTLPKYTYYVRGEMVEPRASVLVVLEPGKDLTQTQIKGIMQLVAGAVEGLKLENVRVIDQYSRVLSDRVTSSAEMLVAADRTELKMNLESYYAKKIKQTLEAVFGAGRVEVIPDIKLDWEKIERQITKYEPITRQGGLIRSQEQESEKSVNIPPTGGPVGTEANIPPTYPSLTPQGTATYERTRTITNYELSSIVENLVQNKEGEIRSVSLSVIIDASSSVFSGFNETEMNRWARIVSDLVEKGIGASSSEQNLSVSVAFLPFDRSLEEEFRKSQLELEQRRRYTAMMLGLSLLAGLSFLLIYLIILQVRRVKARKAIEARKVKMEEELKRMLEEEKVKEVPLSPEEKALQELRENLEKVFKQDPEEVASVIKLWLVERGT</sequence>
<reference evidence="14" key="1">
    <citation type="journal article" date="2020" name="mSystems">
        <title>Genome- and Community-Level Interaction Insights into Carbon Utilization and Element Cycling Functions of Hydrothermarchaeota in Hydrothermal Sediment.</title>
        <authorList>
            <person name="Zhou Z."/>
            <person name="Liu Y."/>
            <person name="Xu W."/>
            <person name="Pan J."/>
            <person name="Luo Z.H."/>
            <person name="Li M."/>
        </authorList>
    </citation>
    <scope>NUCLEOTIDE SEQUENCE [LARGE SCALE GENOMIC DNA]</scope>
    <source>
        <strain evidence="14">SpSt-86</strain>
    </source>
</reference>
<gene>
    <name evidence="14" type="primary">fliF</name>
    <name evidence="14" type="ORF">ENW55_09255</name>
</gene>
<keyword evidence="7 11" id="KW-0472">Membrane</keyword>
<comment type="similarity">
    <text evidence="3 9">Belongs to the FliF family.</text>
</comment>
<dbReference type="InterPro" id="IPR043427">
    <property type="entry name" value="YscJ/FliF"/>
</dbReference>
<evidence type="ECO:0000259" key="12">
    <source>
        <dbReference type="Pfam" id="PF01514"/>
    </source>
</evidence>
<feature type="region of interest" description="Disordered" evidence="10">
    <location>
        <begin position="294"/>
        <end position="332"/>
    </location>
</feature>
<evidence type="ECO:0000259" key="13">
    <source>
        <dbReference type="Pfam" id="PF08345"/>
    </source>
</evidence>
<organism evidence="14">
    <name type="scientific">Pseudothermotoga hypogea</name>
    <dbReference type="NCBI Taxonomy" id="57487"/>
    <lineage>
        <taxon>Bacteria</taxon>
        <taxon>Thermotogati</taxon>
        <taxon>Thermotogota</taxon>
        <taxon>Thermotogae</taxon>
        <taxon>Thermotogales</taxon>
        <taxon>Thermotogaceae</taxon>
        <taxon>Pseudothermotoga</taxon>
    </lineage>
</organism>
<feature type="domain" description="Flagellar M-ring N-terminal" evidence="12">
    <location>
        <begin position="49"/>
        <end position="222"/>
    </location>
</feature>
<dbReference type="NCBIfam" id="TIGR00206">
    <property type="entry name" value="fliF"/>
    <property type="match status" value="1"/>
</dbReference>
<dbReference type="GO" id="GO:0009431">
    <property type="term" value="C:bacterial-type flagellum basal body, MS ring"/>
    <property type="evidence" value="ECO:0007669"/>
    <property type="project" value="InterPro"/>
</dbReference>
<keyword evidence="14" id="KW-0282">Flagellum</keyword>
<dbReference type="Pfam" id="PF01514">
    <property type="entry name" value="YscJ_FliF"/>
    <property type="match status" value="1"/>
</dbReference>
<evidence type="ECO:0000313" key="14">
    <source>
        <dbReference type="EMBL" id="HGZ80152.1"/>
    </source>
</evidence>
<dbReference type="Gene3D" id="3.30.300.30">
    <property type="match status" value="1"/>
</dbReference>
<keyword evidence="8 9" id="KW-0975">Bacterial flagellum</keyword>
<evidence type="ECO:0000256" key="8">
    <source>
        <dbReference type="ARBA" id="ARBA00023143"/>
    </source>
</evidence>
<dbReference type="PANTHER" id="PTHR30046:SF0">
    <property type="entry name" value="FLAGELLAR M-RING PROTEIN"/>
    <property type="match status" value="1"/>
</dbReference>
<feature type="domain" description="Flagellar M-ring C-terminal" evidence="13">
    <location>
        <begin position="256"/>
        <end position="419"/>
    </location>
</feature>
<evidence type="ECO:0000256" key="4">
    <source>
        <dbReference type="ARBA" id="ARBA00022475"/>
    </source>
</evidence>
<dbReference type="GO" id="GO:0005886">
    <property type="term" value="C:plasma membrane"/>
    <property type="evidence" value="ECO:0007669"/>
    <property type="project" value="UniProtKB-SubCell"/>
</dbReference>
<dbReference type="PIRSF" id="PIRSF004862">
    <property type="entry name" value="FliF"/>
    <property type="match status" value="1"/>
</dbReference>
<dbReference type="GO" id="GO:0071973">
    <property type="term" value="P:bacterial-type flagellum-dependent cell motility"/>
    <property type="evidence" value="ECO:0007669"/>
    <property type="project" value="InterPro"/>
</dbReference>
<dbReference type="InterPro" id="IPR000067">
    <property type="entry name" value="FlgMring_FliF"/>
</dbReference>
<comment type="caution">
    <text evidence="14">The sequence shown here is derived from an EMBL/GenBank/DDBJ whole genome shotgun (WGS) entry which is preliminary data.</text>
</comment>
<evidence type="ECO:0000256" key="11">
    <source>
        <dbReference type="SAM" id="Phobius"/>
    </source>
</evidence>
<evidence type="ECO:0000256" key="1">
    <source>
        <dbReference type="ARBA" id="ARBA00004117"/>
    </source>
</evidence>
<protein>
    <recommendedName>
        <fullName evidence="9">Flagellar M-ring protein</fullName>
    </recommendedName>
</protein>
<dbReference type="Pfam" id="PF08345">
    <property type="entry name" value="YscJ_FliF_C"/>
    <property type="match status" value="1"/>
</dbReference>
<keyword evidence="5 11" id="KW-0812">Transmembrane</keyword>
<dbReference type="PANTHER" id="PTHR30046">
    <property type="entry name" value="FLAGELLAR M-RING PROTEIN"/>
    <property type="match status" value="1"/>
</dbReference>
<name>A0A832IBU1_9THEM</name>
<dbReference type="PRINTS" id="PR01009">
    <property type="entry name" value="FLGMRINGFLIF"/>
</dbReference>
<accession>A0A832IBU1</accession>
<dbReference type="GO" id="GO:0003774">
    <property type="term" value="F:cytoskeletal motor activity"/>
    <property type="evidence" value="ECO:0007669"/>
    <property type="project" value="InterPro"/>
</dbReference>
<keyword evidence="14" id="KW-0966">Cell projection</keyword>
<evidence type="ECO:0000256" key="7">
    <source>
        <dbReference type="ARBA" id="ARBA00023136"/>
    </source>
</evidence>